<protein>
    <recommendedName>
        <fullName evidence="4">G domain-containing protein</fullName>
    </recommendedName>
</protein>
<dbReference type="Proteomes" id="UP001321749">
    <property type="component" value="Unassembled WGS sequence"/>
</dbReference>
<dbReference type="Gene3D" id="3.40.50.300">
    <property type="entry name" value="P-loop containing nucleotide triphosphate hydrolases"/>
    <property type="match status" value="1"/>
</dbReference>
<sequence length="1103" mass="121513">MLYNARICEFFEGVSLWDHDVVKAKEEIDDAEVQNADDRCSYSLEEARKNSSLTHVDVSCTIVRRTRRIAQEVPASMKYEEYLDKDRYTHFIAEVTEGGNELKVGFIKIPIKGEAKMEFDGKGDSLFDNVKITYSGAIAENVSTPDDARRVAGEMPMKLAKQMNTLTYKLLLLSVLDSKANRLIRSLDDDLISKTAAALKAGTTTRLKLRDLESEKIFQTQLPAISRESSSFSSAFARADTLFRTTARNLLPDLRDGSTDVDEKSTELLAAVSLFQHRIKLAEEYIQLKHKEANALQDSVTKLIEMGFENYLGGLANQPLVGSKALRLLLSFGGPSIGSAKHRLQTKIEAITVVDKDEDDNQGNDSDSSGGSEDEEWFERQQTLATFNASCDALIQQHLLGLPGVEKNVKTSIGDIILDNKGKLIIATGMLPQPPSAPTLVVSEQTITVNWLRERSDLAMETIPTTGFVVRYRRRLNKDMDGAFHRATNHVNPSPVPPLAAHTIVGSSGCSPLAIGRTEKLPSVASEMIAFFEKNKQSLSRPDSTEKRKLWDLADSSSGGVKKTLFLCNNEVARRFSSEARFDKEVALSILDVAPEFKPEIAAAEITDDKNTIVVVFTGTSGHSKSTEVNACVSYLLGGEVDDPARILVIDDRGARQSEPVAQTVTCFRIRPLSPLFGGKTLLVVDTPGFGDTRGISRDAFVTAAMSEFFKAVNHVNAIAFTCKANDSRTTFLEPVATYTFRLFAKNVHSCLRTIYTFGDVGAPMARGALAKLQWPVDQFSVELNNSAFTVELEGGRRDDIVRESWLRSLRGQLQIMRMLLLAPPVPTNLSAEVVQGRIQLEKKCELTEKKILRTADDAQLLITRLDALAQAVGKASGDKIKVTIDKAVQEAVPEGKATTLCIDCGVTCHEICAYGDGEDKQGCVAMNNEQLGIDIIDVVKLNEDLTSKALLQNPSNLINYIDTLIKTAQARGAPPKQIIQLATARNALILERELTGKSAEASRDSKILVQIMRAVGEEMKRRVGLTARKRAKEEERLCSLYNTLRDELPNEIKLRAPKALSMKGYMYRGALYPENLKAVIELVRLVLKDEGVVAALASPKED</sequence>
<keyword evidence="3" id="KW-1185">Reference proteome</keyword>
<dbReference type="PANTHER" id="PTHR31594">
    <property type="entry name" value="AIG1-TYPE G DOMAIN-CONTAINING PROTEIN"/>
    <property type="match status" value="1"/>
</dbReference>
<dbReference type="EMBL" id="MU865009">
    <property type="protein sequence ID" value="KAK4460581.1"/>
    <property type="molecule type" value="Genomic_DNA"/>
</dbReference>
<feature type="region of interest" description="Disordered" evidence="1">
    <location>
        <begin position="353"/>
        <end position="377"/>
    </location>
</feature>
<gene>
    <name evidence="2" type="ORF">QBC42DRAFT_307019</name>
</gene>
<evidence type="ECO:0000256" key="1">
    <source>
        <dbReference type="SAM" id="MobiDB-lite"/>
    </source>
</evidence>
<evidence type="ECO:0000313" key="3">
    <source>
        <dbReference type="Proteomes" id="UP001321749"/>
    </source>
</evidence>
<proteinExistence type="predicted"/>
<dbReference type="InterPro" id="IPR027417">
    <property type="entry name" value="P-loop_NTPase"/>
</dbReference>
<reference evidence="2" key="2">
    <citation type="submission" date="2023-06" db="EMBL/GenBank/DDBJ databases">
        <authorList>
            <consortium name="Lawrence Berkeley National Laboratory"/>
            <person name="Mondo S.J."/>
            <person name="Hensen N."/>
            <person name="Bonometti L."/>
            <person name="Westerberg I."/>
            <person name="Brannstrom I.O."/>
            <person name="Guillou S."/>
            <person name="Cros-Aarteil S."/>
            <person name="Calhoun S."/>
            <person name="Haridas S."/>
            <person name="Kuo A."/>
            <person name="Pangilinan J."/>
            <person name="Riley R."/>
            <person name="Labutti K."/>
            <person name="Andreopoulos B."/>
            <person name="Lipzen A."/>
            <person name="Chen C."/>
            <person name="Yanf M."/>
            <person name="Daum C."/>
            <person name="Ng V."/>
            <person name="Clum A."/>
            <person name="Steindorff A."/>
            <person name="Ohm R."/>
            <person name="Martin F."/>
            <person name="Silar P."/>
            <person name="Natvig D."/>
            <person name="Lalanne C."/>
            <person name="Gautier V."/>
            <person name="Ament-Velasquez S.L."/>
            <person name="Kruys A."/>
            <person name="Hutchinson M.I."/>
            <person name="Powell A.J."/>
            <person name="Barry K."/>
            <person name="Miller A.N."/>
            <person name="Grigoriev I.V."/>
            <person name="Debuchy R."/>
            <person name="Gladieux P."/>
            <person name="Thoren M.H."/>
            <person name="Johannesson H."/>
        </authorList>
    </citation>
    <scope>NUCLEOTIDE SEQUENCE</scope>
    <source>
        <strain evidence="2">PSN324</strain>
    </source>
</reference>
<reference evidence="2" key="1">
    <citation type="journal article" date="2023" name="Mol. Phylogenet. Evol.">
        <title>Genome-scale phylogeny and comparative genomics of the fungal order Sordariales.</title>
        <authorList>
            <person name="Hensen N."/>
            <person name="Bonometti L."/>
            <person name="Westerberg I."/>
            <person name="Brannstrom I.O."/>
            <person name="Guillou S."/>
            <person name="Cros-Aarteil S."/>
            <person name="Calhoun S."/>
            <person name="Haridas S."/>
            <person name="Kuo A."/>
            <person name="Mondo S."/>
            <person name="Pangilinan J."/>
            <person name="Riley R."/>
            <person name="LaButti K."/>
            <person name="Andreopoulos B."/>
            <person name="Lipzen A."/>
            <person name="Chen C."/>
            <person name="Yan M."/>
            <person name="Daum C."/>
            <person name="Ng V."/>
            <person name="Clum A."/>
            <person name="Steindorff A."/>
            <person name="Ohm R.A."/>
            <person name="Martin F."/>
            <person name="Silar P."/>
            <person name="Natvig D.O."/>
            <person name="Lalanne C."/>
            <person name="Gautier V."/>
            <person name="Ament-Velasquez S.L."/>
            <person name="Kruys A."/>
            <person name="Hutchinson M.I."/>
            <person name="Powell A.J."/>
            <person name="Barry K."/>
            <person name="Miller A.N."/>
            <person name="Grigoriev I.V."/>
            <person name="Debuchy R."/>
            <person name="Gladieux P."/>
            <person name="Hiltunen Thoren M."/>
            <person name="Johannesson H."/>
        </authorList>
    </citation>
    <scope>NUCLEOTIDE SEQUENCE</scope>
    <source>
        <strain evidence="2">PSN324</strain>
    </source>
</reference>
<dbReference type="PANTHER" id="PTHR31594:SF14">
    <property type="entry name" value="FIBRONECTIN TYPE-III DOMAIN-CONTAINING PROTEIN"/>
    <property type="match status" value="1"/>
</dbReference>
<dbReference type="AlphaFoldDB" id="A0AAV9HNE6"/>
<evidence type="ECO:0000313" key="2">
    <source>
        <dbReference type="EMBL" id="KAK4460581.1"/>
    </source>
</evidence>
<name>A0AAV9HNE6_9PEZI</name>
<dbReference type="SUPFAM" id="SSF52540">
    <property type="entry name" value="P-loop containing nucleoside triphosphate hydrolases"/>
    <property type="match status" value="1"/>
</dbReference>
<accession>A0AAV9HNE6</accession>
<dbReference type="InterPro" id="IPR052090">
    <property type="entry name" value="Cytolytic_pore-forming_toxin"/>
</dbReference>
<organism evidence="2 3">
    <name type="scientific">Cladorrhinum samala</name>
    <dbReference type="NCBI Taxonomy" id="585594"/>
    <lineage>
        <taxon>Eukaryota</taxon>
        <taxon>Fungi</taxon>
        <taxon>Dikarya</taxon>
        <taxon>Ascomycota</taxon>
        <taxon>Pezizomycotina</taxon>
        <taxon>Sordariomycetes</taxon>
        <taxon>Sordariomycetidae</taxon>
        <taxon>Sordariales</taxon>
        <taxon>Podosporaceae</taxon>
        <taxon>Cladorrhinum</taxon>
    </lineage>
</organism>
<comment type="caution">
    <text evidence="2">The sequence shown here is derived from an EMBL/GenBank/DDBJ whole genome shotgun (WGS) entry which is preliminary data.</text>
</comment>
<evidence type="ECO:0008006" key="4">
    <source>
        <dbReference type="Google" id="ProtNLM"/>
    </source>
</evidence>